<protein>
    <submittedName>
        <fullName evidence="2">Uncharacterized protein</fullName>
    </submittedName>
</protein>
<evidence type="ECO:0000256" key="1">
    <source>
        <dbReference type="SAM" id="MobiDB-lite"/>
    </source>
</evidence>
<keyword evidence="3" id="KW-1185">Reference proteome</keyword>
<gene>
    <name evidence="2" type="ORF">EJB05_27063</name>
</gene>
<feature type="compositionally biased region" description="Gly residues" evidence="1">
    <location>
        <begin position="115"/>
        <end position="124"/>
    </location>
</feature>
<evidence type="ECO:0000313" key="2">
    <source>
        <dbReference type="EMBL" id="TVU24615.1"/>
    </source>
</evidence>
<feature type="compositionally biased region" description="Low complexity" evidence="1">
    <location>
        <begin position="125"/>
        <end position="136"/>
    </location>
</feature>
<organism evidence="2 3">
    <name type="scientific">Eragrostis curvula</name>
    <name type="common">weeping love grass</name>
    <dbReference type="NCBI Taxonomy" id="38414"/>
    <lineage>
        <taxon>Eukaryota</taxon>
        <taxon>Viridiplantae</taxon>
        <taxon>Streptophyta</taxon>
        <taxon>Embryophyta</taxon>
        <taxon>Tracheophyta</taxon>
        <taxon>Spermatophyta</taxon>
        <taxon>Magnoliopsida</taxon>
        <taxon>Liliopsida</taxon>
        <taxon>Poales</taxon>
        <taxon>Poaceae</taxon>
        <taxon>PACMAD clade</taxon>
        <taxon>Chloridoideae</taxon>
        <taxon>Eragrostideae</taxon>
        <taxon>Eragrostidinae</taxon>
        <taxon>Eragrostis</taxon>
    </lineage>
</organism>
<feature type="non-terminal residue" evidence="2">
    <location>
        <position position="1"/>
    </location>
</feature>
<dbReference type="AlphaFoldDB" id="A0A5J9UME5"/>
<proteinExistence type="predicted"/>
<name>A0A5J9UME5_9POAL</name>
<feature type="region of interest" description="Disordered" evidence="1">
    <location>
        <begin position="101"/>
        <end position="168"/>
    </location>
</feature>
<reference evidence="2 3" key="1">
    <citation type="journal article" date="2019" name="Sci. Rep.">
        <title>A high-quality genome of Eragrostis curvula grass provides insights into Poaceae evolution and supports new strategies to enhance forage quality.</title>
        <authorList>
            <person name="Carballo J."/>
            <person name="Santos B.A.C.M."/>
            <person name="Zappacosta D."/>
            <person name="Garbus I."/>
            <person name="Selva J.P."/>
            <person name="Gallo C.A."/>
            <person name="Diaz A."/>
            <person name="Albertini E."/>
            <person name="Caccamo M."/>
            <person name="Echenique V."/>
        </authorList>
    </citation>
    <scope>NUCLEOTIDE SEQUENCE [LARGE SCALE GENOMIC DNA]</scope>
    <source>
        <strain evidence="3">cv. Victoria</strain>
        <tissue evidence="2">Leaf</tissue>
    </source>
</reference>
<comment type="caution">
    <text evidence="2">The sequence shown here is derived from an EMBL/GenBank/DDBJ whole genome shotgun (WGS) entry which is preliminary data.</text>
</comment>
<dbReference type="Gramene" id="TVU24615">
    <property type="protein sequence ID" value="TVU24615"/>
    <property type="gene ID" value="EJB05_27063"/>
</dbReference>
<accession>A0A5J9UME5</accession>
<sequence>MACRASSDGSARSGWSRNVSSVWWKLRFLILELKLHYRGIRLARKQKDLTDLLHLGFKTGEMVALGDAEAPVSVLVLWHAVRWSSSKVSFLQNVEGDLRRGYEDNDGSATTTLGPGRGAAGRCGVGARSLRSGSGTRWRRGPGRGGDGVARYRTTNRRQDLPGGTGGGSFQVAARVVSDADSSAVVSDADSSARVKIDSAVSFSRREGILFFFGSR</sequence>
<evidence type="ECO:0000313" key="3">
    <source>
        <dbReference type="Proteomes" id="UP000324897"/>
    </source>
</evidence>
<dbReference type="Proteomes" id="UP000324897">
    <property type="component" value="Chromosome 2"/>
</dbReference>
<dbReference type="EMBL" id="RWGY01000013">
    <property type="protein sequence ID" value="TVU24615.1"/>
    <property type="molecule type" value="Genomic_DNA"/>
</dbReference>